<dbReference type="InterPro" id="IPR050738">
    <property type="entry name" value="Sulfatase"/>
</dbReference>
<evidence type="ECO:0000259" key="6">
    <source>
        <dbReference type="Pfam" id="PF00884"/>
    </source>
</evidence>
<dbReference type="PROSITE" id="PS00523">
    <property type="entry name" value="SULFATASE_1"/>
    <property type="match status" value="1"/>
</dbReference>
<name>K5DN82_RHOBT</name>
<dbReference type="InterPro" id="IPR024607">
    <property type="entry name" value="Sulfatase_CS"/>
</dbReference>
<dbReference type="PATRIC" id="fig|993517.3.peg.397"/>
<dbReference type="AlphaFoldDB" id="K5DN82"/>
<reference evidence="7 8" key="1">
    <citation type="journal article" date="2013" name="Mar. Genomics">
        <title>Expression of sulfatases in Rhodopirellula baltica and the diversity of sulfatases in the genus Rhodopirellula.</title>
        <authorList>
            <person name="Wegner C.E."/>
            <person name="Richter-Heitmann T."/>
            <person name="Klindworth A."/>
            <person name="Klockow C."/>
            <person name="Richter M."/>
            <person name="Achstetter T."/>
            <person name="Glockner F.O."/>
            <person name="Harder J."/>
        </authorList>
    </citation>
    <scope>NUCLEOTIDE SEQUENCE [LARGE SCALE GENOMIC DNA]</scope>
    <source>
        <strain evidence="7 8">SH28</strain>
    </source>
</reference>
<dbReference type="PANTHER" id="PTHR42693">
    <property type="entry name" value="ARYLSULFATASE FAMILY MEMBER"/>
    <property type="match status" value="1"/>
</dbReference>
<dbReference type="PANTHER" id="PTHR42693:SF53">
    <property type="entry name" value="ENDO-4-O-SULFATASE"/>
    <property type="match status" value="1"/>
</dbReference>
<gene>
    <name evidence="7" type="ORF">RBSH_00361</name>
</gene>
<comment type="similarity">
    <text evidence="1">Belongs to the sulfatase family.</text>
</comment>
<dbReference type="EMBL" id="AMCW01000010">
    <property type="protein sequence ID" value="EKK04329.1"/>
    <property type="molecule type" value="Genomic_DNA"/>
</dbReference>
<dbReference type="InterPro" id="IPR000917">
    <property type="entry name" value="Sulfatase_N"/>
</dbReference>
<dbReference type="RefSeq" id="WP_007330392.1">
    <property type="nucleotide sequence ID" value="NZ_AMCW01000010.1"/>
</dbReference>
<dbReference type="Gene3D" id="3.40.720.10">
    <property type="entry name" value="Alkaline Phosphatase, subunit A"/>
    <property type="match status" value="1"/>
</dbReference>
<dbReference type="GO" id="GO:0046872">
    <property type="term" value="F:metal ion binding"/>
    <property type="evidence" value="ECO:0007669"/>
    <property type="project" value="UniProtKB-KW"/>
</dbReference>
<dbReference type="SUPFAM" id="SSF53649">
    <property type="entry name" value="Alkaline phosphatase-like"/>
    <property type="match status" value="1"/>
</dbReference>
<dbReference type="PROSITE" id="PS00149">
    <property type="entry name" value="SULFATASE_2"/>
    <property type="match status" value="1"/>
</dbReference>
<feature type="domain" description="Sulfatase N-terminal" evidence="6">
    <location>
        <begin position="29"/>
        <end position="354"/>
    </location>
</feature>
<dbReference type="Gene3D" id="3.30.1120.10">
    <property type="match status" value="1"/>
</dbReference>
<proteinExistence type="inferred from homology"/>
<evidence type="ECO:0000256" key="4">
    <source>
        <dbReference type="ARBA" id="ARBA00022837"/>
    </source>
</evidence>
<accession>K5DN82</accession>
<evidence type="ECO:0000256" key="5">
    <source>
        <dbReference type="SAM" id="SignalP"/>
    </source>
</evidence>
<keyword evidence="4" id="KW-0106">Calcium</keyword>
<evidence type="ECO:0000256" key="1">
    <source>
        <dbReference type="ARBA" id="ARBA00008779"/>
    </source>
</evidence>
<keyword evidence="5" id="KW-0732">Signal</keyword>
<dbReference type="GO" id="GO:0004065">
    <property type="term" value="F:arylsulfatase activity"/>
    <property type="evidence" value="ECO:0007669"/>
    <property type="project" value="TreeGrafter"/>
</dbReference>
<evidence type="ECO:0000313" key="7">
    <source>
        <dbReference type="EMBL" id="EKK04329.1"/>
    </source>
</evidence>
<keyword evidence="3" id="KW-0378">Hydrolase</keyword>
<dbReference type="InterPro" id="IPR017850">
    <property type="entry name" value="Alkaline_phosphatase_core_sf"/>
</dbReference>
<sequence>MKSIAIALSVSFFLASAMFNHSTWAAERPNFVIVLCDDLGYGDLECFGHPHIKTPNLNQLAATGIRLTNCYSAAPVCSPSRVGLLTGRSPNRAGVYDWIPEARNPRPDARDQVHMQDHEITIAQLLNDAGYATCMAGKWHCNSRFNDPAQPQPDNFGFDHYLATQNNAAPSHQFPKNFVRNGKPIGKVDEFSCQFVVTEALQWLDRRSEKDQPFFLYLPFHEPHEPVASPEALVAQYRNVAVDEDEAQYFANVANVDAAVGRLVKGLEEIGKRDNTLIVFTSDNGPETLDRYRSANRSYGSPGPLRGMKLHTTEAGFRVPGIVNWPGEIEPGQTLDTVVSSLDLLPTFCRLAGAPIPSDLKLDGTDVLPLLADPAAQRPKPLFWIYYNAINEQRVAMRDGKWKVLAKLNHGQFPRLQNISDQNADRARQANLTDIQIFDVTQDINESTDVSAKDPERTKALERKLNAYYEELTAHSHVWPTPPKKAGDASR</sequence>
<organism evidence="7 8">
    <name type="scientific">Rhodopirellula baltica SH28</name>
    <dbReference type="NCBI Taxonomy" id="993517"/>
    <lineage>
        <taxon>Bacteria</taxon>
        <taxon>Pseudomonadati</taxon>
        <taxon>Planctomycetota</taxon>
        <taxon>Planctomycetia</taxon>
        <taxon>Pirellulales</taxon>
        <taxon>Pirellulaceae</taxon>
        <taxon>Rhodopirellula</taxon>
    </lineage>
</organism>
<dbReference type="Proteomes" id="UP000007993">
    <property type="component" value="Unassembled WGS sequence"/>
</dbReference>
<evidence type="ECO:0000313" key="8">
    <source>
        <dbReference type="Proteomes" id="UP000007993"/>
    </source>
</evidence>
<comment type="caution">
    <text evidence="7">The sequence shown here is derived from an EMBL/GenBank/DDBJ whole genome shotgun (WGS) entry which is preliminary data.</text>
</comment>
<feature type="signal peptide" evidence="5">
    <location>
        <begin position="1"/>
        <end position="25"/>
    </location>
</feature>
<feature type="chain" id="PRO_5003883148" evidence="5">
    <location>
        <begin position="26"/>
        <end position="491"/>
    </location>
</feature>
<dbReference type="Pfam" id="PF00884">
    <property type="entry name" value="Sulfatase"/>
    <property type="match status" value="1"/>
</dbReference>
<protein>
    <submittedName>
        <fullName evidence="7">Arylsulfatase A</fullName>
    </submittedName>
</protein>
<evidence type="ECO:0000256" key="3">
    <source>
        <dbReference type="ARBA" id="ARBA00022801"/>
    </source>
</evidence>
<evidence type="ECO:0000256" key="2">
    <source>
        <dbReference type="ARBA" id="ARBA00022723"/>
    </source>
</evidence>
<keyword evidence="2" id="KW-0479">Metal-binding</keyword>